<evidence type="ECO:0000256" key="2">
    <source>
        <dbReference type="ARBA" id="ARBA00022737"/>
    </source>
</evidence>
<feature type="compositionally biased region" description="Basic and acidic residues" evidence="7">
    <location>
        <begin position="805"/>
        <end position="820"/>
    </location>
</feature>
<dbReference type="SUPFAM" id="SSF90229">
    <property type="entry name" value="CCCH zinc finger"/>
    <property type="match status" value="1"/>
</dbReference>
<accession>A0A9R1P8D2</accession>
<dbReference type="PANTHER" id="PTHR15725">
    <property type="entry name" value="ZN-FINGER, C-X8-C-X5-C-X3-H TYPE-CONTAINING"/>
    <property type="match status" value="1"/>
</dbReference>
<dbReference type="GO" id="GO:0003677">
    <property type="term" value="F:DNA binding"/>
    <property type="evidence" value="ECO:0007669"/>
    <property type="project" value="UniProtKB-KW"/>
</dbReference>
<evidence type="ECO:0000313" key="9">
    <source>
        <dbReference type="EMBL" id="VAH38707.1"/>
    </source>
</evidence>
<feature type="domain" description="C3H1-type" evidence="8">
    <location>
        <begin position="215"/>
        <end position="244"/>
    </location>
</feature>
<dbReference type="FunFam" id="4.10.1000.10:FF:000021">
    <property type="entry name" value="Zinc finger CCCH domain-containing protein 17"/>
    <property type="match status" value="1"/>
</dbReference>
<feature type="region of interest" description="Disordered" evidence="7">
    <location>
        <begin position="49"/>
        <end position="87"/>
    </location>
</feature>
<dbReference type="Pfam" id="PF00642">
    <property type="entry name" value="zf-CCCH"/>
    <property type="match status" value="1"/>
</dbReference>
<evidence type="ECO:0000259" key="8">
    <source>
        <dbReference type="PROSITE" id="PS50103"/>
    </source>
</evidence>
<evidence type="ECO:0000256" key="5">
    <source>
        <dbReference type="ARBA" id="ARBA00023125"/>
    </source>
</evidence>
<evidence type="ECO:0000256" key="7">
    <source>
        <dbReference type="SAM" id="MobiDB-lite"/>
    </source>
</evidence>
<reference evidence="9 10" key="1">
    <citation type="submission" date="2017-09" db="EMBL/GenBank/DDBJ databases">
        <authorList>
            <consortium name="International Durum Wheat Genome Sequencing Consortium (IDWGSC)"/>
            <person name="Milanesi L."/>
        </authorList>
    </citation>
    <scope>NUCLEOTIDE SEQUENCE [LARGE SCALE GENOMIC DNA]</scope>
    <source>
        <strain evidence="10">cv. Svevo</strain>
    </source>
</reference>
<feature type="compositionally biased region" description="Basic and acidic residues" evidence="7">
    <location>
        <begin position="722"/>
        <end position="732"/>
    </location>
</feature>
<feature type="compositionally biased region" description="Basic and acidic residues" evidence="7">
    <location>
        <begin position="599"/>
        <end position="618"/>
    </location>
</feature>
<sequence>MLVKLEVMLRVARWPRKNIKKRCKDSCESARIKKKLKQQHEEELRAEVNKQIDEVGEDNDNKEELASIGKGGSHKTSPTDQYVHPIDPSIPLAKNKLQQTINEIIDKQRSYLVGQRLARWMYKKNIPFNAINDDFKAFSKALGRIGPSWKQLSQHIIREKMLVQEVERAKDLFKPQLGSENRDKNMFFRLRLRAANADGAAPAEAKPLTPEEEALRRNTDCVYFLASPLTCKKGNQCDFRHSEGARMNPRDCYYWLNGNCLNPKCSFRHPPIDGMFGASTPGIPAVSSHYAAYNSGKQMVPCYYFQKGNCIKGDKCPFSHGPQPAGNNPPEQVAKVSSFPLEQPQTQKNEFLGVKEFAQTNHLIQQGGPISDDRSKSVNRAAGNFARTAAAAIPAELASSAVKSLPKSGSVQNSMPAVNKSFRTSSGEDHPECYQNNLPVETDPMQDWNQPYHTPPQDDMPEDSRDADDLLGESSPGFDVLVANDADAGAYMHDPDDFGRDIYPVEDYEYAPADFEIQPHHERELFNGMGEQGPIGQMYDGYDRKRRRTSSERNLDRPSYSERRSRQRETGPVEIDGSDLRHRLRRRKINGSPGISPERSGESRRRDDRYRERAYDGHRTHRDRHQGPRGSTLSSRLQGRIKLPGRSPDRVDARSERERDRRQLRDRLSPVVPMDIQGGRHREAGHHQERIRQRSSERASSARIADGKHSRRNVTDSLNFASRKDFGPESRKANGSVQSEASLDFEGPTPLSVILQRKRQAACGNGNGSSAHNVKEDKSAAVSHRQAESLVEAEKEGYDNTISSEECKSRSGDEEYKEEGQVPASSSHGDKAEAEDMIEVENQEADNYEQRQGESEYEATEGYEYKSEDENAYQDDEEEFEDDDDFARKVGVVFS</sequence>
<dbReference type="Gramene" id="TRITD2Av1G284360.1">
    <property type="protein sequence ID" value="TRITD2Av1G284360.1"/>
    <property type="gene ID" value="TRITD2Av1G284360"/>
</dbReference>
<dbReference type="InterPro" id="IPR000571">
    <property type="entry name" value="Znf_CCCH"/>
</dbReference>
<feature type="domain" description="C3H1-type" evidence="8">
    <location>
        <begin position="296"/>
        <end position="323"/>
    </location>
</feature>
<keyword evidence="10" id="KW-1185">Reference proteome</keyword>
<keyword evidence="3 6" id="KW-0863">Zinc-finger</keyword>
<dbReference type="GO" id="GO:0008270">
    <property type="term" value="F:zinc ion binding"/>
    <property type="evidence" value="ECO:0007669"/>
    <property type="project" value="UniProtKB-KW"/>
</dbReference>
<evidence type="ECO:0000256" key="6">
    <source>
        <dbReference type="PROSITE-ProRule" id="PRU00723"/>
    </source>
</evidence>
<keyword evidence="2" id="KW-0677">Repeat</keyword>
<evidence type="ECO:0000256" key="3">
    <source>
        <dbReference type="ARBA" id="ARBA00022771"/>
    </source>
</evidence>
<evidence type="ECO:0000313" key="10">
    <source>
        <dbReference type="Proteomes" id="UP000324705"/>
    </source>
</evidence>
<dbReference type="EMBL" id="LT934113">
    <property type="protein sequence ID" value="VAH38707.1"/>
    <property type="molecule type" value="Genomic_DNA"/>
</dbReference>
<dbReference type="AlphaFoldDB" id="A0A9R1P8D2"/>
<feature type="domain" description="C3H1-type" evidence="8">
    <location>
        <begin position="246"/>
        <end position="272"/>
    </location>
</feature>
<protein>
    <recommendedName>
        <fullName evidence="8">C3H1-type domain-containing protein</fullName>
    </recommendedName>
</protein>
<dbReference type="Proteomes" id="UP000324705">
    <property type="component" value="Chromosome 2A"/>
</dbReference>
<feature type="compositionally biased region" description="Basic and acidic residues" evidence="7">
    <location>
        <begin position="549"/>
        <end position="571"/>
    </location>
</feature>
<feature type="compositionally biased region" description="Acidic residues" evidence="7">
    <location>
        <begin position="835"/>
        <end position="847"/>
    </location>
</feature>
<feature type="compositionally biased region" description="Basic and acidic residues" evidence="7">
    <location>
        <begin position="678"/>
        <end position="697"/>
    </location>
</feature>
<dbReference type="InterPro" id="IPR041686">
    <property type="entry name" value="Znf-CCCH_3"/>
</dbReference>
<organism evidence="9 10">
    <name type="scientific">Triticum turgidum subsp. durum</name>
    <name type="common">Durum wheat</name>
    <name type="synonym">Triticum durum</name>
    <dbReference type="NCBI Taxonomy" id="4567"/>
    <lineage>
        <taxon>Eukaryota</taxon>
        <taxon>Viridiplantae</taxon>
        <taxon>Streptophyta</taxon>
        <taxon>Embryophyta</taxon>
        <taxon>Tracheophyta</taxon>
        <taxon>Spermatophyta</taxon>
        <taxon>Magnoliopsida</taxon>
        <taxon>Liliopsida</taxon>
        <taxon>Poales</taxon>
        <taxon>Poaceae</taxon>
        <taxon>BOP clade</taxon>
        <taxon>Pooideae</taxon>
        <taxon>Triticodae</taxon>
        <taxon>Triticeae</taxon>
        <taxon>Triticinae</taxon>
        <taxon>Triticum</taxon>
    </lineage>
</organism>
<dbReference type="Pfam" id="PF15663">
    <property type="entry name" value="zf-CCCH_3"/>
    <property type="match status" value="1"/>
</dbReference>
<feature type="compositionally biased region" description="Acidic residues" evidence="7">
    <location>
        <begin position="870"/>
        <end position="885"/>
    </location>
</feature>
<gene>
    <name evidence="9" type="ORF">TRITD_2Av1G284360</name>
</gene>
<keyword evidence="4 6" id="KW-0862">Zinc</keyword>
<keyword evidence="5" id="KW-0238">DNA-binding</keyword>
<feature type="region of interest" description="Disordered" evidence="7">
    <location>
        <begin position="406"/>
        <end position="474"/>
    </location>
</feature>
<evidence type="ECO:0000256" key="4">
    <source>
        <dbReference type="ARBA" id="ARBA00022833"/>
    </source>
</evidence>
<feature type="compositionally biased region" description="Polar residues" evidence="7">
    <location>
        <begin position="407"/>
        <end position="425"/>
    </location>
</feature>
<feature type="zinc finger region" description="C3H1-type" evidence="6">
    <location>
        <begin position="296"/>
        <end position="323"/>
    </location>
</feature>
<feature type="zinc finger region" description="C3H1-type" evidence="6">
    <location>
        <begin position="215"/>
        <end position="244"/>
    </location>
</feature>
<dbReference type="SMART" id="SM00356">
    <property type="entry name" value="ZnF_C3H1"/>
    <property type="match status" value="3"/>
</dbReference>
<evidence type="ECO:0000256" key="1">
    <source>
        <dbReference type="ARBA" id="ARBA00022723"/>
    </source>
</evidence>
<dbReference type="PROSITE" id="PS50103">
    <property type="entry name" value="ZF_C3H1"/>
    <property type="match status" value="3"/>
</dbReference>
<name>A0A9R1P8D2_TRITD</name>
<keyword evidence="1 6" id="KW-0479">Metal-binding</keyword>
<dbReference type="InterPro" id="IPR036855">
    <property type="entry name" value="Znf_CCCH_sf"/>
</dbReference>
<feature type="region of interest" description="Disordered" evidence="7">
    <location>
        <begin position="526"/>
        <end position="895"/>
    </location>
</feature>
<dbReference type="GO" id="GO:0003729">
    <property type="term" value="F:mRNA binding"/>
    <property type="evidence" value="ECO:0007669"/>
    <property type="project" value="TreeGrafter"/>
</dbReference>
<feature type="compositionally biased region" description="Basic and acidic residues" evidence="7">
    <location>
        <begin position="647"/>
        <end position="668"/>
    </location>
</feature>
<feature type="zinc finger region" description="C3H1-type" evidence="6">
    <location>
        <begin position="246"/>
        <end position="272"/>
    </location>
</feature>
<dbReference type="Gene3D" id="4.10.1000.10">
    <property type="entry name" value="Zinc finger, CCCH-type"/>
    <property type="match status" value="2"/>
</dbReference>
<dbReference type="PANTHER" id="PTHR15725:SF14">
    <property type="entry name" value="ZINC FINGER CCCH DOMAIN-CONTAINING PROTEIN 11A"/>
    <property type="match status" value="1"/>
</dbReference>
<proteinExistence type="predicted"/>
<dbReference type="OMA" id="PCFFFQK"/>